<dbReference type="CDD" id="cd13138">
    <property type="entry name" value="MATE_yoeA_like"/>
    <property type="match status" value="1"/>
</dbReference>
<feature type="transmembrane region" description="Helical" evidence="13">
    <location>
        <begin position="417"/>
        <end position="436"/>
    </location>
</feature>
<evidence type="ECO:0000313" key="15">
    <source>
        <dbReference type="Proteomes" id="UP000824007"/>
    </source>
</evidence>
<dbReference type="GO" id="GO:0042910">
    <property type="term" value="F:xenobiotic transmembrane transporter activity"/>
    <property type="evidence" value="ECO:0007669"/>
    <property type="project" value="InterPro"/>
</dbReference>
<evidence type="ECO:0000256" key="6">
    <source>
        <dbReference type="ARBA" id="ARBA00022449"/>
    </source>
</evidence>
<dbReference type="InterPro" id="IPR048279">
    <property type="entry name" value="MdtK-like"/>
</dbReference>
<evidence type="ECO:0000256" key="5">
    <source>
        <dbReference type="ARBA" id="ARBA00022448"/>
    </source>
</evidence>
<dbReference type="Pfam" id="PF01554">
    <property type="entry name" value="MatE"/>
    <property type="match status" value="2"/>
</dbReference>
<keyword evidence="11 13" id="KW-0472">Membrane</keyword>
<reference evidence="14" key="1">
    <citation type="journal article" date="2021" name="PeerJ">
        <title>Extensive microbial diversity within the chicken gut microbiome revealed by metagenomics and culture.</title>
        <authorList>
            <person name="Gilroy R."/>
            <person name="Ravi A."/>
            <person name="Getino M."/>
            <person name="Pursley I."/>
            <person name="Horton D.L."/>
            <person name="Alikhan N.F."/>
            <person name="Baker D."/>
            <person name="Gharbi K."/>
            <person name="Hall N."/>
            <person name="Watson M."/>
            <person name="Adriaenssens E.M."/>
            <person name="Foster-Nyarko E."/>
            <person name="Jarju S."/>
            <person name="Secka A."/>
            <person name="Antonio M."/>
            <person name="Oren A."/>
            <person name="Chaudhuri R.R."/>
            <person name="La Ragione R."/>
            <person name="Hildebrand F."/>
            <person name="Pallen M.J."/>
        </authorList>
    </citation>
    <scope>NUCLEOTIDE SEQUENCE</scope>
    <source>
        <strain evidence="14">ChiSxjej3B15-24422</strain>
    </source>
</reference>
<feature type="transmembrane region" description="Helical" evidence="13">
    <location>
        <begin position="351"/>
        <end position="379"/>
    </location>
</feature>
<proteinExistence type="inferred from homology"/>
<sequence length="446" mass="48779">MAQMDLTQGNITKTLLKFAFPMICGNLLQQLYNVVDTLIVGQFLGADALAAVGSAYTLMTFLTSILLGLCMGSGAMFSIRYGEGNRRQLQEDMFVSFLMIAAVTVVINAGVFVFLDGILRLLSVPQEVYGLMREYLWVIFWGIGGTFLYNYYASLLRAVGNSVVPLIFLGISAVINIVLDLYFVVSCGWGVAGAAFATILAQWFSGVGLLIYKGLRCPQLKVERQQMRVRAETAREVTGASVLTCLQQSVMNLGILMVQGLVNSFGASVMAAFAAAVKIDSFAYMPLQDFGNAFSTFIAQNHGAKKKDRIRDGIRCAVRTAVLFALCVSAVVVVFARWFLLIFIRPEETEILAIGISYLRVVGAFYVGIGGLFLLYGLYRAIERPAMSLVLTVISLGTRVVLAYTLSAVPAIGVPGIWWAVPIGWALADVTGAVYYRHIREKEEKR</sequence>
<dbReference type="GO" id="GO:0005886">
    <property type="term" value="C:plasma membrane"/>
    <property type="evidence" value="ECO:0007669"/>
    <property type="project" value="UniProtKB-SubCell"/>
</dbReference>
<feature type="transmembrane region" description="Helical" evidence="13">
    <location>
        <begin position="135"/>
        <end position="152"/>
    </location>
</feature>
<evidence type="ECO:0000256" key="9">
    <source>
        <dbReference type="ARBA" id="ARBA00022989"/>
    </source>
</evidence>
<comment type="subcellular location">
    <subcellularLocation>
        <location evidence="2">Cell membrane</location>
        <topology evidence="2">Multi-pass membrane protein</topology>
    </subcellularLocation>
</comment>
<reference evidence="14" key="2">
    <citation type="submission" date="2021-04" db="EMBL/GenBank/DDBJ databases">
        <authorList>
            <person name="Gilroy R."/>
        </authorList>
    </citation>
    <scope>NUCLEOTIDE SEQUENCE</scope>
    <source>
        <strain evidence="14">ChiSxjej3B15-24422</strain>
    </source>
</reference>
<comment type="similarity">
    <text evidence="3">Belongs to the multi antimicrobial extrusion (MATE) (TC 2.A.66.1) family.</text>
</comment>
<dbReference type="Proteomes" id="UP000824007">
    <property type="component" value="Unassembled WGS sequence"/>
</dbReference>
<organism evidence="14 15">
    <name type="scientific">Candidatus Eisenbergiella pullistercoris</name>
    <dbReference type="NCBI Taxonomy" id="2838555"/>
    <lineage>
        <taxon>Bacteria</taxon>
        <taxon>Bacillati</taxon>
        <taxon>Bacillota</taxon>
        <taxon>Clostridia</taxon>
        <taxon>Lachnospirales</taxon>
        <taxon>Lachnospiraceae</taxon>
        <taxon>Eisenbergiella</taxon>
    </lineage>
</organism>
<keyword evidence="7" id="KW-1003">Cell membrane</keyword>
<feature type="transmembrane region" description="Helical" evidence="13">
    <location>
        <begin position="58"/>
        <end position="81"/>
    </location>
</feature>
<evidence type="ECO:0000256" key="3">
    <source>
        <dbReference type="ARBA" id="ARBA00010199"/>
    </source>
</evidence>
<feature type="transmembrane region" description="Helical" evidence="13">
    <location>
        <begin position="316"/>
        <end position="339"/>
    </location>
</feature>
<keyword evidence="9 13" id="KW-1133">Transmembrane helix</keyword>
<evidence type="ECO:0000256" key="8">
    <source>
        <dbReference type="ARBA" id="ARBA00022692"/>
    </source>
</evidence>
<dbReference type="PANTHER" id="PTHR43298:SF2">
    <property type="entry name" value="FMN_FAD EXPORTER YEEO-RELATED"/>
    <property type="match status" value="1"/>
</dbReference>
<gene>
    <name evidence="14" type="ORF">H9831_00455</name>
</gene>
<feature type="transmembrane region" description="Helical" evidence="13">
    <location>
        <begin position="191"/>
        <end position="212"/>
    </location>
</feature>
<evidence type="ECO:0000256" key="1">
    <source>
        <dbReference type="ARBA" id="ARBA00003408"/>
    </source>
</evidence>
<evidence type="ECO:0000256" key="10">
    <source>
        <dbReference type="ARBA" id="ARBA00023065"/>
    </source>
</evidence>
<comment type="caution">
    <text evidence="14">The sequence shown here is derived from an EMBL/GenBank/DDBJ whole genome shotgun (WGS) entry which is preliminary data.</text>
</comment>
<accession>A0A9D1YM12</accession>
<dbReference type="PIRSF" id="PIRSF006603">
    <property type="entry name" value="DinF"/>
    <property type="match status" value="1"/>
</dbReference>
<keyword evidence="6" id="KW-0050">Antiport</keyword>
<keyword evidence="10" id="KW-0406">Ion transport</keyword>
<comment type="function">
    <text evidence="1">Multidrug efflux pump.</text>
</comment>
<dbReference type="GO" id="GO:0015297">
    <property type="term" value="F:antiporter activity"/>
    <property type="evidence" value="ECO:0007669"/>
    <property type="project" value="UniProtKB-KW"/>
</dbReference>
<dbReference type="GO" id="GO:0006811">
    <property type="term" value="P:monoatomic ion transport"/>
    <property type="evidence" value="ECO:0007669"/>
    <property type="project" value="UniProtKB-KW"/>
</dbReference>
<protein>
    <recommendedName>
        <fullName evidence="4">Probable multidrug resistance protein NorM</fullName>
    </recommendedName>
    <alternativeName>
        <fullName evidence="12">Multidrug-efflux transporter</fullName>
    </alternativeName>
</protein>
<dbReference type="NCBIfam" id="TIGR00797">
    <property type="entry name" value="matE"/>
    <property type="match status" value="1"/>
</dbReference>
<dbReference type="EMBL" id="DXDD01000003">
    <property type="protein sequence ID" value="HIY59146.1"/>
    <property type="molecule type" value="Genomic_DNA"/>
</dbReference>
<evidence type="ECO:0000256" key="7">
    <source>
        <dbReference type="ARBA" id="ARBA00022475"/>
    </source>
</evidence>
<feature type="transmembrane region" description="Helical" evidence="13">
    <location>
        <begin position="93"/>
        <end position="115"/>
    </location>
</feature>
<keyword evidence="5" id="KW-0813">Transport</keyword>
<evidence type="ECO:0000256" key="4">
    <source>
        <dbReference type="ARBA" id="ARBA00020268"/>
    </source>
</evidence>
<dbReference type="PANTHER" id="PTHR43298">
    <property type="entry name" value="MULTIDRUG RESISTANCE PROTEIN NORM-RELATED"/>
    <property type="match status" value="1"/>
</dbReference>
<evidence type="ECO:0000256" key="13">
    <source>
        <dbReference type="SAM" id="Phobius"/>
    </source>
</evidence>
<evidence type="ECO:0000256" key="12">
    <source>
        <dbReference type="ARBA" id="ARBA00031636"/>
    </source>
</evidence>
<dbReference type="AlphaFoldDB" id="A0A9D1YM12"/>
<dbReference type="InterPro" id="IPR050222">
    <property type="entry name" value="MATE_MdtK"/>
</dbReference>
<feature type="transmembrane region" description="Helical" evidence="13">
    <location>
        <begin position="164"/>
        <end position="185"/>
    </location>
</feature>
<evidence type="ECO:0000313" key="14">
    <source>
        <dbReference type="EMBL" id="HIY59146.1"/>
    </source>
</evidence>
<evidence type="ECO:0000256" key="11">
    <source>
        <dbReference type="ARBA" id="ARBA00023136"/>
    </source>
</evidence>
<evidence type="ECO:0000256" key="2">
    <source>
        <dbReference type="ARBA" id="ARBA00004651"/>
    </source>
</evidence>
<feature type="transmembrane region" description="Helical" evidence="13">
    <location>
        <begin position="386"/>
        <end position="405"/>
    </location>
</feature>
<dbReference type="InterPro" id="IPR002528">
    <property type="entry name" value="MATE_fam"/>
</dbReference>
<keyword evidence="8 13" id="KW-0812">Transmembrane</keyword>
<name>A0A9D1YM12_9FIRM</name>